<dbReference type="PANTHER" id="PTHR46033">
    <property type="entry name" value="PROTEIN MAIN-LIKE 2"/>
    <property type="match status" value="1"/>
</dbReference>
<feature type="domain" description="Aminotransferase-like plant mobile" evidence="3">
    <location>
        <begin position="189"/>
        <end position="280"/>
    </location>
</feature>
<dbReference type="EMBL" id="OIVN01006046">
    <property type="protein sequence ID" value="SPD24947.1"/>
    <property type="molecule type" value="Genomic_DNA"/>
</dbReference>
<keyword evidence="1" id="KW-0175">Coiled coil</keyword>
<name>A0A2N9IGQ1_FAGSY</name>
<feature type="region of interest" description="Disordered" evidence="2">
    <location>
        <begin position="520"/>
        <end position="559"/>
    </location>
</feature>
<dbReference type="CDD" id="cd22265">
    <property type="entry name" value="UDM1_RNF168"/>
    <property type="match status" value="1"/>
</dbReference>
<dbReference type="InterPro" id="IPR044824">
    <property type="entry name" value="MAIN-like"/>
</dbReference>
<evidence type="ECO:0000256" key="2">
    <source>
        <dbReference type="SAM" id="MobiDB-lite"/>
    </source>
</evidence>
<reference evidence="4" key="1">
    <citation type="submission" date="2018-02" db="EMBL/GenBank/DDBJ databases">
        <authorList>
            <person name="Cohen D.B."/>
            <person name="Kent A.D."/>
        </authorList>
    </citation>
    <scope>NUCLEOTIDE SEQUENCE</scope>
</reference>
<evidence type="ECO:0000256" key="1">
    <source>
        <dbReference type="SAM" id="Coils"/>
    </source>
</evidence>
<sequence length="959" mass="106704">MAKSSSNSDPCSRAIQIIEALPSSQCLSDTLIPRGNASSSSSSASTSPRCGLGSSFSSYPEDLSPIFPYHSHFDSIYQNKRMKWGEWDTFTTSVTWYKPAPSWGAWVARLALAKLDKWKMLGISEAIRASKYEMPINPSLFTSLLCAMAHPSMAVGTGPEDNFLKGVPLGYNEFIKHVKGAGASPVTYKEECLFCLFWICRFLACTSSKRVISYYLPIARCLANGVPVDMASFLLGELYRAMFLLSTEPKQSHGGPIWLIQMWAYSYFPSIAPEFHPTTVPWSYGEAWMHAQDATWGSCLQSRDLVVIRSPHAGVEAYCPSLVVKQFGLVQLLPVPPIWTKNTDWMARALISKDETKQISVLAREQVINFTFIPFLPQSVASSLFLSWWESYMAHFNNENDLIQALQGCCPGFLMHQLSGAGIEHIASYEAPKPLQQISSSGKKVTGDSSSQKLATTKVSSDPLIILVDIVTDRVVTHHAGLAEVAFDLRNQLMRCCQANLLQDEAFKKAKRSIQSQPPLLMLPAPSEQGVRTSAKHKSSEVEEEVEPTASPKGAKTSGRKLIKTAAKKPSAKKVKVIEVVPDLPILEVEPLDKNLDDATTLSELTRKAKTQAEDIAKLAAAFKAKSEAKEAERKCLETEEEKKRQAEKVEEEKVAKIARRLEMKKKAQVEQKRQQELEKKRKEEEKKKQEEEQKKEEKNIEIEAAKKEKAEQVASREAKLTKPAVVAPMVSMYLVVQPAVKVRTSIEATVPSIKAVAPLAPRIQESLGDIDKLLEDVSLTLQQCQTPTKTSSSSISLKPSRDQLQTAISQLKELLQKPVGLVLLDASLVDQFRQVARFLTAHSSILSESATSQEADHKQKVSQLQAHHLDLQTKASELKFIDQKVKLLEAELQLWKSKRTQKCLKLQTIHAESQGLVQGMKLIFKAEQDIQTLQPKIANLEMLPLMSWAGLFAAFKEL</sequence>
<dbReference type="GO" id="GO:0010073">
    <property type="term" value="P:meristem maintenance"/>
    <property type="evidence" value="ECO:0007669"/>
    <property type="project" value="InterPro"/>
</dbReference>
<feature type="coiled-coil region" evidence="1">
    <location>
        <begin position="872"/>
        <end position="899"/>
    </location>
</feature>
<gene>
    <name evidence="4" type="ORF">FSB_LOCUS52829</name>
</gene>
<dbReference type="Pfam" id="PF10536">
    <property type="entry name" value="PMD"/>
    <property type="match status" value="1"/>
</dbReference>
<dbReference type="AlphaFoldDB" id="A0A2N9IGQ1"/>
<evidence type="ECO:0000313" key="4">
    <source>
        <dbReference type="EMBL" id="SPD24947.1"/>
    </source>
</evidence>
<protein>
    <recommendedName>
        <fullName evidence="3">Aminotransferase-like plant mobile domain-containing protein</fullName>
    </recommendedName>
</protein>
<accession>A0A2N9IGQ1</accession>
<feature type="region of interest" description="Disordered" evidence="2">
    <location>
        <begin position="666"/>
        <end position="698"/>
    </location>
</feature>
<evidence type="ECO:0000259" key="3">
    <source>
        <dbReference type="Pfam" id="PF10536"/>
    </source>
</evidence>
<dbReference type="InterPro" id="IPR019557">
    <property type="entry name" value="AminoTfrase-like_pln_mobile"/>
</dbReference>
<dbReference type="PANTHER" id="PTHR46033:SF65">
    <property type="entry name" value="AMINOTRANSFERASE-LIKE PLANT MOBILE DOMAIN-CONTAINING PROTEIN"/>
    <property type="match status" value="1"/>
</dbReference>
<organism evidence="4">
    <name type="scientific">Fagus sylvatica</name>
    <name type="common">Beechnut</name>
    <dbReference type="NCBI Taxonomy" id="28930"/>
    <lineage>
        <taxon>Eukaryota</taxon>
        <taxon>Viridiplantae</taxon>
        <taxon>Streptophyta</taxon>
        <taxon>Embryophyta</taxon>
        <taxon>Tracheophyta</taxon>
        <taxon>Spermatophyta</taxon>
        <taxon>Magnoliopsida</taxon>
        <taxon>eudicotyledons</taxon>
        <taxon>Gunneridae</taxon>
        <taxon>Pentapetalae</taxon>
        <taxon>rosids</taxon>
        <taxon>fabids</taxon>
        <taxon>Fagales</taxon>
        <taxon>Fagaceae</taxon>
        <taxon>Fagus</taxon>
    </lineage>
</organism>
<proteinExistence type="predicted"/>